<keyword evidence="6" id="KW-0442">Lipid degradation</keyword>
<sequence>MTNYTNFKVETDADGIALITWDMPGRSMNVIDEKVMQELAAIVDQVAADTNIKGAVVTSAKEAFSAGADLTMLETLGANAMKIGKEKGPQAATEAIFEWSQRLNGIYRKLETSGKPWVAALNGLAMGGGFELALACHYRVASDNPKLRVGLPEVKVGLFPGAGGTQRVARMIPPQDALQFLLKGDHLKADKAKALKLIDAVVPAADLIKAAKEWIKAGGKAVKPWDEKGFKLPGGAVYSKGGMMTFPPANAIYRRETYDNYPAAKAILQCVFEGIQVPMDLGLKIEARYFTKIISSPQAANMIRSLFVSLQELNKGARRPENIPPKKIAKVGIIGAGLMGAGIAYSSAAGGLDVVLIDRDQASADKGKAYTDKIVSGQIAKGRASEAQKAALLGKITATPDYDALKGCDLVIEAVFEDRKVKQEAYAKAGAVLPDNLIFGSNTSTLPITSLAKDYKKPENFIGIHFFSPVDKMMLVEIIMGEKTSDEALAVALDYVRAIKKTPIVVNDSRGFYTSRVVGTYIGEGHRMLADGIPAAMIENVGKMAGMPVGPLALNDEVAIDLSLKILKATEADGGANAVDADEKLLLTDMVEKRGRFGRKNGKGFYDYPEKGPKKLWPGISELQKKTLSADELDALGPDFVEEQKHRLLVIQALETARCFEEKVLTDVREGDIGSILGFGYAPWSGGTLSYIDLMGTKKFVALCEKLAEKYGPRFAPSKLLLEMAKTDDRFYRRFAPVKQKQAAA</sequence>
<dbReference type="SUPFAM" id="SSF52096">
    <property type="entry name" value="ClpP/crotonase"/>
    <property type="match status" value="1"/>
</dbReference>
<dbReference type="GO" id="GO:0070403">
    <property type="term" value="F:NAD+ binding"/>
    <property type="evidence" value="ECO:0007669"/>
    <property type="project" value="InterPro"/>
</dbReference>
<evidence type="ECO:0000256" key="1">
    <source>
        <dbReference type="ARBA" id="ARBA00005005"/>
    </source>
</evidence>
<feature type="domain" description="3-hydroxyacyl-CoA dehydrogenase C-terminal" evidence="14">
    <location>
        <begin position="511"/>
        <end position="608"/>
    </location>
</feature>
<evidence type="ECO:0000256" key="10">
    <source>
        <dbReference type="ARBA" id="ARBA00023239"/>
    </source>
</evidence>
<evidence type="ECO:0000256" key="5">
    <source>
        <dbReference type="ARBA" id="ARBA00022832"/>
    </source>
</evidence>
<dbReference type="SUPFAM" id="SSF48179">
    <property type="entry name" value="6-phosphogluconate dehydrogenase C-terminal domain-like"/>
    <property type="match status" value="2"/>
</dbReference>
<dbReference type="EMBL" id="AP014946">
    <property type="protein sequence ID" value="BAT59929.1"/>
    <property type="molecule type" value="Genomic_DNA"/>
</dbReference>
<dbReference type="OrthoDB" id="9771883at2"/>
<dbReference type="InterPro" id="IPR006176">
    <property type="entry name" value="3-OHacyl-CoA_DH_NAD-bd"/>
</dbReference>
<dbReference type="Gene3D" id="1.10.1040.50">
    <property type="match status" value="1"/>
</dbReference>
<dbReference type="GO" id="GO:0016509">
    <property type="term" value="F:long-chain (3S)-3-hydroxyacyl-CoA dehydrogenase (NAD+) activity"/>
    <property type="evidence" value="ECO:0007669"/>
    <property type="project" value="TreeGrafter"/>
</dbReference>
<evidence type="ECO:0000313" key="17">
    <source>
        <dbReference type="Proteomes" id="UP000236884"/>
    </source>
</evidence>
<dbReference type="PROSITE" id="PS00166">
    <property type="entry name" value="ENOYL_COA_HYDRATASE"/>
    <property type="match status" value="1"/>
</dbReference>
<evidence type="ECO:0000256" key="7">
    <source>
        <dbReference type="ARBA" id="ARBA00023002"/>
    </source>
</evidence>
<dbReference type="RefSeq" id="WP_096355718.1">
    <property type="nucleotide sequence ID" value="NZ_AP014946.1"/>
</dbReference>
<evidence type="ECO:0000259" key="14">
    <source>
        <dbReference type="Pfam" id="PF00725"/>
    </source>
</evidence>
<keyword evidence="5" id="KW-0276">Fatty acid metabolism</keyword>
<accession>A0A0S3PVF7</accession>
<dbReference type="EC" id="4.2.1.17" evidence="4"/>
<comment type="similarity">
    <text evidence="2">In the central section; belongs to the 3-hydroxyacyl-CoA dehydrogenase family.</text>
</comment>
<dbReference type="InterPro" id="IPR018376">
    <property type="entry name" value="Enoyl-CoA_hyd/isom_CS"/>
</dbReference>
<evidence type="ECO:0000256" key="6">
    <source>
        <dbReference type="ARBA" id="ARBA00022963"/>
    </source>
</evidence>
<dbReference type="InterPro" id="IPR050136">
    <property type="entry name" value="FA_oxidation_alpha_subunit"/>
</dbReference>
<dbReference type="Pfam" id="PF00725">
    <property type="entry name" value="3HCDH"/>
    <property type="match status" value="1"/>
</dbReference>
<dbReference type="FunFam" id="3.40.50.720:FF:000009">
    <property type="entry name" value="Fatty oxidation complex, alpha subunit"/>
    <property type="match status" value="1"/>
</dbReference>
<dbReference type="Gene3D" id="3.90.226.10">
    <property type="entry name" value="2-enoyl-CoA Hydratase, Chain A, domain 1"/>
    <property type="match status" value="1"/>
</dbReference>
<keyword evidence="11" id="KW-0511">Multifunctional enzyme</keyword>
<dbReference type="Proteomes" id="UP000236884">
    <property type="component" value="Chromosome"/>
</dbReference>
<evidence type="ECO:0000256" key="2">
    <source>
        <dbReference type="ARBA" id="ARBA00007005"/>
    </source>
</evidence>
<comment type="catalytic activity">
    <reaction evidence="12">
        <text>a (3S)-3-hydroxyacyl-CoA + NAD(+) = a 3-oxoacyl-CoA + NADH + H(+)</text>
        <dbReference type="Rhea" id="RHEA:22432"/>
        <dbReference type="ChEBI" id="CHEBI:15378"/>
        <dbReference type="ChEBI" id="CHEBI:57318"/>
        <dbReference type="ChEBI" id="CHEBI:57540"/>
        <dbReference type="ChEBI" id="CHEBI:57945"/>
        <dbReference type="ChEBI" id="CHEBI:90726"/>
        <dbReference type="EC" id="1.1.1.35"/>
    </reaction>
</comment>
<evidence type="ECO:0000256" key="8">
    <source>
        <dbReference type="ARBA" id="ARBA00023027"/>
    </source>
</evidence>
<keyword evidence="10" id="KW-0456">Lyase</keyword>
<evidence type="ECO:0000256" key="11">
    <source>
        <dbReference type="ARBA" id="ARBA00023268"/>
    </source>
</evidence>
<keyword evidence="7" id="KW-0560">Oxidoreductase</keyword>
<dbReference type="GO" id="GO:0006635">
    <property type="term" value="P:fatty acid beta-oxidation"/>
    <property type="evidence" value="ECO:0007669"/>
    <property type="project" value="UniProtKB-UniPathway"/>
</dbReference>
<dbReference type="Gene3D" id="3.40.50.720">
    <property type="entry name" value="NAD(P)-binding Rossmann-like Domain"/>
    <property type="match status" value="1"/>
</dbReference>
<dbReference type="Pfam" id="PF02737">
    <property type="entry name" value="3HCDH_N"/>
    <property type="match status" value="1"/>
</dbReference>
<dbReference type="InterPro" id="IPR029045">
    <property type="entry name" value="ClpP/crotonase-like_dom_sf"/>
</dbReference>
<evidence type="ECO:0000256" key="9">
    <source>
        <dbReference type="ARBA" id="ARBA00023098"/>
    </source>
</evidence>
<dbReference type="Pfam" id="PF00378">
    <property type="entry name" value="ECH_1"/>
    <property type="match status" value="1"/>
</dbReference>
<evidence type="ECO:0000256" key="4">
    <source>
        <dbReference type="ARBA" id="ARBA00012076"/>
    </source>
</evidence>
<dbReference type="PANTHER" id="PTHR43612">
    <property type="entry name" value="TRIFUNCTIONAL ENZYME SUBUNIT ALPHA"/>
    <property type="match status" value="1"/>
</dbReference>
<dbReference type="UniPathway" id="UPA00659"/>
<reference evidence="16 17" key="1">
    <citation type="submission" date="2015-08" db="EMBL/GenBank/DDBJ databases">
        <title>Investigation of the bacterial diversity of lava forest soil.</title>
        <authorList>
            <person name="Lee J.S."/>
        </authorList>
    </citation>
    <scope>NUCLEOTIDE SEQUENCE [LARGE SCALE GENOMIC DNA]</scope>
    <source>
        <strain evidence="16 17">GJW-30</strain>
    </source>
</reference>
<keyword evidence="8" id="KW-0520">NAD</keyword>
<dbReference type="InterPro" id="IPR006108">
    <property type="entry name" value="3HC_DH_C"/>
</dbReference>
<evidence type="ECO:0000256" key="12">
    <source>
        <dbReference type="ARBA" id="ARBA00049556"/>
    </source>
</evidence>
<evidence type="ECO:0000256" key="13">
    <source>
        <dbReference type="RuleBase" id="RU003707"/>
    </source>
</evidence>
<dbReference type="GO" id="GO:0004300">
    <property type="term" value="F:enoyl-CoA hydratase activity"/>
    <property type="evidence" value="ECO:0007669"/>
    <property type="project" value="UniProtKB-EC"/>
</dbReference>
<comment type="similarity">
    <text evidence="13">Belongs to the enoyl-CoA hydratase/isomerase family.</text>
</comment>
<dbReference type="AlphaFoldDB" id="A0A0S3PVF7"/>
<dbReference type="InterPro" id="IPR008927">
    <property type="entry name" value="6-PGluconate_DH-like_C_sf"/>
</dbReference>
<dbReference type="InterPro" id="IPR001753">
    <property type="entry name" value="Enoyl-CoA_hydra/iso"/>
</dbReference>
<name>A0A0S3PVF7_9BRAD</name>
<keyword evidence="9" id="KW-0443">Lipid metabolism</keyword>
<feature type="domain" description="3-hydroxyacyl-CoA dehydrogenase NAD binding" evidence="15">
    <location>
        <begin position="330"/>
        <end position="508"/>
    </location>
</feature>
<organism evidence="16 17">
    <name type="scientific">Variibacter gotjawalensis</name>
    <dbReference type="NCBI Taxonomy" id="1333996"/>
    <lineage>
        <taxon>Bacteria</taxon>
        <taxon>Pseudomonadati</taxon>
        <taxon>Pseudomonadota</taxon>
        <taxon>Alphaproteobacteria</taxon>
        <taxon>Hyphomicrobiales</taxon>
        <taxon>Nitrobacteraceae</taxon>
        <taxon>Variibacter</taxon>
    </lineage>
</organism>
<dbReference type="PANTHER" id="PTHR43612:SF3">
    <property type="entry name" value="TRIFUNCTIONAL ENZYME SUBUNIT ALPHA, MITOCHONDRIAL"/>
    <property type="match status" value="1"/>
</dbReference>
<protein>
    <recommendedName>
        <fullName evidence="4">enoyl-CoA hydratase</fullName>
        <ecNumber evidence="4">4.2.1.17</ecNumber>
    </recommendedName>
</protein>
<evidence type="ECO:0000313" key="16">
    <source>
        <dbReference type="EMBL" id="BAT59929.1"/>
    </source>
</evidence>
<evidence type="ECO:0000256" key="3">
    <source>
        <dbReference type="ARBA" id="ARBA00008750"/>
    </source>
</evidence>
<comment type="similarity">
    <text evidence="3">In the N-terminal section; belongs to the enoyl-CoA hydratase/isomerase family.</text>
</comment>
<dbReference type="SUPFAM" id="SSF51735">
    <property type="entry name" value="NAD(P)-binding Rossmann-fold domains"/>
    <property type="match status" value="1"/>
</dbReference>
<evidence type="ECO:0000259" key="15">
    <source>
        <dbReference type="Pfam" id="PF02737"/>
    </source>
</evidence>
<dbReference type="KEGG" id="vgo:GJW-30_1_02464"/>
<dbReference type="CDD" id="cd06558">
    <property type="entry name" value="crotonase-like"/>
    <property type="match status" value="1"/>
</dbReference>
<keyword evidence="17" id="KW-1185">Reference proteome</keyword>
<dbReference type="InterPro" id="IPR036291">
    <property type="entry name" value="NAD(P)-bd_dom_sf"/>
</dbReference>
<proteinExistence type="inferred from homology"/>
<comment type="pathway">
    <text evidence="1">Lipid metabolism; fatty acid beta-oxidation.</text>
</comment>
<gene>
    <name evidence="16" type="primary">fadJ_1</name>
    <name evidence="16" type="ORF">GJW-30_1_02464</name>
</gene>